<proteinExistence type="predicted"/>
<dbReference type="EMBL" id="FCNW02000062">
    <property type="protein sequence ID" value="SAL64435.1"/>
    <property type="molecule type" value="Genomic_DNA"/>
</dbReference>
<name>A0A158J6P0_9BURK</name>
<evidence type="ECO:0000313" key="1">
    <source>
        <dbReference type="EMBL" id="SAL64435.1"/>
    </source>
</evidence>
<organism evidence="1 2">
    <name type="scientific">Caballeronia humi</name>
    <dbReference type="NCBI Taxonomy" id="326474"/>
    <lineage>
        <taxon>Bacteria</taxon>
        <taxon>Pseudomonadati</taxon>
        <taxon>Pseudomonadota</taxon>
        <taxon>Betaproteobacteria</taxon>
        <taxon>Burkholderiales</taxon>
        <taxon>Burkholderiaceae</taxon>
        <taxon>Caballeronia</taxon>
    </lineage>
</organism>
<dbReference type="STRING" id="326474.AWB65_06039"/>
<evidence type="ECO:0000313" key="2">
    <source>
        <dbReference type="Proteomes" id="UP000054977"/>
    </source>
</evidence>
<dbReference type="AlphaFoldDB" id="A0A158J6P0"/>
<protein>
    <submittedName>
        <fullName evidence="1">Uncharacterized protein</fullName>
    </submittedName>
</protein>
<comment type="caution">
    <text evidence="1">The sequence shown here is derived from an EMBL/GenBank/DDBJ whole genome shotgun (WGS) entry which is preliminary data.</text>
</comment>
<reference evidence="1" key="1">
    <citation type="submission" date="2016-01" db="EMBL/GenBank/DDBJ databases">
        <authorList>
            <person name="Peeters C."/>
        </authorList>
    </citation>
    <scope>NUCLEOTIDE SEQUENCE [LARGE SCALE GENOMIC DNA]</scope>
    <source>
        <strain evidence="1">LMG 22934</strain>
    </source>
</reference>
<dbReference type="Proteomes" id="UP000054977">
    <property type="component" value="Unassembled WGS sequence"/>
</dbReference>
<accession>A0A158J6P0</accession>
<sequence>MKFLTTFCAIGVMALAGWLFVQAIEHSHEVSLPVTLTAVKDLVER</sequence>
<gene>
    <name evidence="1" type="ORF">AWB65_06039</name>
</gene>
<keyword evidence="2" id="KW-1185">Reference proteome</keyword>